<comment type="subcellular location">
    <subcellularLocation>
        <location evidence="1">Membrane</location>
        <topology evidence="1">Multi-pass membrane protein</topology>
    </subcellularLocation>
</comment>
<dbReference type="Proteomes" id="UP001500888">
    <property type="component" value="Unassembled WGS sequence"/>
</dbReference>
<keyword evidence="3 5" id="KW-1133">Transmembrane helix</keyword>
<accession>A0ABP7H8Y8</accession>
<feature type="transmembrane region" description="Helical" evidence="5">
    <location>
        <begin position="80"/>
        <end position="97"/>
    </location>
</feature>
<evidence type="ECO:0000256" key="4">
    <source>
        <dbReference type="ARBA" id="ARBA00023136"/>
    </source>
</evidence>
<evidence type="ECO:0000256" key="1">
    <source>
        <dbReference type="ARBA" id="ARBA00004141"/>
    </source>
</evidence>
<protein>
    <recommendedName>
        <fullName evidence="8">DoxX family protein</fullName>
    </recommendedName>
</protein>
<evidence type="ECO:0000313" key="7">
    <source>
        <dbReference type="Proteomes" id="UP001500888"/>
    </source>
</evidence>
<keyword evidence="2 5" id="KW-0812">Transmembrane</keyword>
<keyword evidence="4 5" id="KW-0472">Membrane</keyword>
<evidence type="ECO:0008006" key="8">
    <source>
        <dbReference type="Google" id="ProtNLM"/>
    </source>
</evidence>
<dbReference type="InterPro" id="IPR032808">
    <property type="entry name" value="DoxX"/>
</dbReference>
<proteinExistence type="predicted"/>
<dbReference type="EMBL" id="BAAAZR010000001">
    <property type="protein sequence ID" value="GAA3788346.1"/>
    <property type="molecule type" value="Genomic_DNA"/>
</dbReference>
<sequence>MALFFVPVGAAKVAGAQQAVDMFTQIGAGQWLRYVTGAVEIIGAVGLLVSPVAGLAALGLAATMIGATATHLFVLGGEPWTPLLLLVVSALVAWGCRHRSRALLGSMRHALAPQLADQGGKQA</sequence>
<reference evidence="7" key="1">
    <citation type="journal article" date="2019" name="Int. J. Syst. Evol. Microbiol.">
        <title>The Global Catalogue of Microorganisms (GCM) 10K type strain sequencing project: providing services to taxonomists for standard genome sequencing and annotation.</title>
        <authorList>
            <consortium name="The Broad Institute Genomics Platform"/>
            <consortium name="The Broad Institute Genome Sequencing Center for Infectious Disease"/>
            <person name="Wu L."/>
            <person name="Ma J."/>
        </authorList>
    </citation>
    <scope>NUCLEOTIDE SEQUENCE [LARGE SCALE GENOMIC DNA]</scope>
    <source>
        <strain evidence="7">JCM 16908</strain>
    </source>
</reference>
<evidence type="ECO:0000256" key="3">
    <source>
        <dbReference type="ARBA" id="ARBA00022989"/>
    </source>
</evidence>
<evidence type="ECO:0000256" key="5">
    <source>
        <dbReference type="SAM" id="Phobius"/>
    </source>
</evidence>
<name>A0ABP7H8Y8_9ACTN</name>
<feature type="transmembrane region" description="Helical" evidence="5">
    <location>
        <begin position="31"/>
        <end position="49"/>
    </location>
</feature>
<comment type="caution">
    <text evidence="6">The sequence shown here is derived from an EMBL/GenBank/DDBJ whole genome shotgun (WGS) entry which is preliminary data.</text>
</comment>
<evidence type="ECO:0000256" key="2">
    <source>
        <dbReference type="ARBA" id="ARBA00022692"/>
    </source>
</evidence>
<evidence type="ECO:0000313" key="6">
    <source>
        <dbReference type="EMBL" id="GAA3788346.1"/>
    </source>
</evidence>
<dbReference type="Pfam" id="PF13564">
    <property type="entry name" value="DoxX_2"/>
    <property type="match status" value="1"/>
</dbReference>
<gene>
    <name evidence="6" type="ORF">GCM10022226_03700</name>
</gene>
<organism evidence="6 7">
    <name type="scientific">Sphaerisporangium flaviroseum</name>
    <dbReference type="NCBI Taxonomy" id="509199"/>
    <lineage>
        <taxon>Bacteria</taxon>
        <taxon>Bacillati</taxon>
        <taxon>Actinomycetota</taxon>
        <taxon>Actinomycetes</taxon>
        <taxon>Streptosporangiales</taxon>
        <taxon>Streptosporangiaceae</taxon>
        <taxon>Sphaerisporangium</taxon>
    </lineage>
</organism>
<keyword evidence="7" id="KW-1185">Reference proteome</keyword>